<organism evidence="2 3">
    <name type="scientific">Phaeodactylibacter xiamenensis</name>
    <dbReference type="NCBI Taxonomy" id="1524460"/>
    <lineage>
        <taxon>Bacteria</taxon>
        <taxon>Pseudomonadati</taxon>
        <taxon>Bacteroidota</taxon>
        <taxon>Saprospiria</taxon>
        <taxon>Saprospirales</taxon>
        <taxon>Haliscomenobacteraceae</taxon>
        <taxon>Phaeodactylibacter</taxon>
    </lineage>
</organism>
<name>A0A098S460_9BACT</name>
<dbReference type="AlphaFoldDB" id="A0A098S460"/>
<dbReference type="STRING" id="1524460.IX84_17725"/>
<feature type="transmembrane region" description="Helical" evidence="1">
    <location>
        <begin position="35"/>
        <end position="53"/>
    </location>
</feature>
<feature type="transmembrane region" description="Helical" evidence="1">
    <location>
        <begin position="6"/>
        <end position="28"/>
    </location>
</feature>
<sequence length="106" mass="10670">MLVGGAVGQALLAWWSLPVLAALIALIFRLRPRPALLGGFLGGLLLWGGYAAVLNAQNDGILSARIGELFGGIGGPLLVLITGLFGAIFAALGAWTGSLARGDSGS</sequence>
<protein>
    <submittedName>
        <fullName evidence="2">Uncharacterized protein</fullName>
    </submittedName>
</protein>
<keyword evidence="1" id="KW-0472">Membrane</keyword>
<comment type="caution">
    <text evidence="2">The sequence shown here is derived from an EMBL/GenBank/DDBJ whole genome shotgun (WGS) entry which is preliminary data.</text>
</comment>
<evidence type="ECO:0000256" key="1">
    <source>
        <dbReference type="SAM" id="Phobius"/>
    </source>
</evidence>
<evidence type="ECO:0000313" key="2">
    <source>
        <dbReference type="EMBL" id="KGE86895.1"/>
    </source>
</evidence>
<keyword evidence="1" id="KW-0812">Transmembrane</keyword>
<keyword evidence="1" id="KW-1133">Transmembrane helix</keyword>
<evidence type="ECO:0000313" key="3">
    <source>
        <dbReference type="Proteomes" id="UP000029736"/>
    </source>
</evidence>
<accession>A0A098S460</accession>
<reference evidence="2 3" key="1">
    <citation type="journal article" date="2014" name="Int. J. Syst. Evol. Microbiol.">
        <title>Phaeodactylibacter xiamenensis gen. nov., sp. nov., a member of the family Saprospiraceae isolated from the marine alga Phaeodactylum tricornutum.</title>
        <authorList>
            <person name="Chen Z.Jr."/>
            <person name="Lei X."/>
            <person name="Lai Q."/>
            <person name="Li Y."/>
            <person name="Zhang B."/>
            <person name="Zhang J."/>
            <person name="Zhang H."/>
            <person name="Yang L."/>
            <person name="Zheng W."/>
            <person name="Tian Y."/>
            <person name="Yu Z."/>
            <person name="Xu H.Jr."/>
            <person name="Zheng T."/>
        </authorList>
    </citation>
    <scope>NUCLEOTIDE SEQUENCE [LARGE SCALE GENOMIC DNA]</scope>
    <source>
        <strain evidence="2 3">KD52</strain>
    </source>
</reference>
<proteinExistence type="predicted"/>
<feature type="transmembrane region" description="Helical" evidence="1">
    <location>
        <begin position="73"/>
        <end position="95"/>
    </location>
</feature>
<gene>
    <name evidence="2" type="ORF">IX84_17725</name>
</gene>
<dbReference type="Proteomes" id="UP000029736">
    <property type="component" value="Unassembled WGS sequence"/>
</dbReference>
<keyword evidence="3" id="KW-1185">Reference proteome</keyword>
<dbReference type="EMBL" id="JPOS01000039">
    <property type="protein sequence ID" value="KGE86895.1"/>
    <property type="molecule type" value="Genomic_DNA"/>
</dbReference>